<reference evidence="1" key="1">
    <citation type="journal article" date="2014" name="Nat. Commun.">
        <title>The emerging biofuel crop Camelina sativa retains a highly undifferentiated hexaploid genome structure.</title>
        <authorList>
            <person name="Kagale S."/>
            <person name="Koh C."/>
            <person name="Nixon J."/>
            <person name="Bollina V."/>
            <person name="Clarke W.E."/>
            <person name="Tuteja R."/>
            <person name="Spillane C."/>
            <person name="Robinson S.J."/>
            <person name="Links M.G."/>
            <person name="Clarke C."/>
            <person name="Higgins E.E."/>
            <person name="Huebert T."/>
            <person name="Sharpe A.G."/>
            <person name="Parkin I.A."/>
        </authorList>
    </citation>
    <scope>NUCLEOTIDE SEQUENCE [LARGE SCALE GENOMIC DNA]</scope>
    <source>
        <strain evidence="1">cv. DH55</strain>
    </source>
</reference>
<evidence type="ECO:0000313" key="1">
    <source>
        <dbReference type="Proteomes" id="UP000694864"/>
    </source>
</evidence>
<dbReference type="Gene3D" id="1.25.10.10">
    <property type="entry name" value="Leucine-rich Repeat Variant"/>
    <property type="match status" value="1"/>
</dbReference>
<dbReference type="Proteomes" id="UP000694864">
    <property type="component" value="Chromosome 6"/>
</dbReference>
<sequence length="424" mass="48105">MNTTSDLHGRRLLRLSEQILEILKRTQYTPQESSKVSTKDILFSLLLPNTSSPNQVSEEESIKNLALVCALLSSSRSSTHELLSWIPDNLSAIGESTFREISRDCLSDFPSNAEELEELVVDCGEIELLPIVLPELKDGIEKSSLGKSSDAEDVVAAMARTPVGYAIIAAHQLRRFVTQVEKPNLVKFCNLVVPCALTALDHWSPEVKGQGMICLVHLAKNVTSGDLGLYGDVVLDACCQNIASDDVIWIHVVELSVLLVTKIHPNNPRSPWYEKIMNEMLGHLERQPRNKERRIAWLRFIEPLLNALGLFLLAHFRRIFPLFFQWMHSDDAETVLLVLERLETVVRLTWIRNSPFITRLVEELVSLYKESSTRKDRDEIRTLILLILMLLRQCKSLQFESAWSQYQEDPNLSTVSEYILASSS</sequence>
<keyword evidence="1" id="KW-1185">Reference proteome</keyword>
<dbReference type="InterPro" id="IPR011989">
    <property type="entry name" value="ARM-like"/>
</dbReference>
<dbReference type="InterPro" id="IPR016024">
    <property type="entry name" value="ARM-type_fold"/>
</dbReference>
<dbReference type="GeneID" id="104792832"/>
<protein>
    <submittedName>
        <fullName evidence="2">Uncharacterized protein At2g39910-like</fullName>
    </submittedName>
</protein>
<dbReference type="RefSeq" id="XP_010517370.1">
    <property type="nucleotide sequence ID" value="XM_010519068.2"/>
</dbReference>
<organism evidence="1 2">
    <name type="scientific">Camelina sativa</name>
    <name type="common">False flax</name>
    <name type="synonym">Myagrum sativum</name>
    <dbReference type="NCBI Taxonomy" id="90675"/>
    <lineage>
        <taxon>Eukaryota</taxon>
        <taxon>Viridiplantae</taxon>
        <taxon>Streptophyta</taxon>
        <taxon>Embryophyta</taxon>
        <taxon>Tracheophyta</taxon>
        <taxon>Spermatophyta</taxon>
        <taxon>Magnoliopsida</taxon>
        <taxon>eudicotyledons</taxon>
        <taxon>Gunneridae</taxon>
        <taxon>Pentapetalae</taxon>
        <taxon>rosids</taxon>
        <taxon>malvids</taxon>
        <taxon>Brassicales</taxon>
        <taxon>Brassicaceae</taxon>
        <taxon>Camelineae</taxon>
        <taxon>Camelina</taxon>
    </lineage>
</organism>
<gene>
    <name evidence="2" type="primary">LOC104792832</name>
</gene>
<accession>A0ABM0ZLD7</accession>
<dbReference type="PANTHER" id="PTHR14873">
    <property type="entry name" value="OS06G0694100 PROTEIN"/>
    <property type="match status" value="1"/>
</dbReference>
<dbReference type="PANTHER" id="PTHR14873:SF1">
    <property type="entry name" value="OS06G0694100 PROTEIN"/>
    <property type="match status" value="1"/>
</dbReference>
<reference evidence="2" key="2">
    <citation type="submission" date="2025-08" db="UniProtKB">
        <authorList>
            <consortium name="RefSeq"/>
        </authorList>
    </citation>
    <scope>IDENTIFICATION</scope>
    <source>
        <tissue evidence="2">Leaf</tissue>
    </source>
</reference>
<proteinExistence type="predicted"/>
<name>A0ABM0ZLD7_CAMSA</name>
<evidence type="ECO:0000313" key="2">
    <source>
        <dbReference type="RefSeq" id="XP_010517370.1"/>
    </source>
</evidence>
<dbReference type="SUPFAM" id="SSF48371">
    <property type="entry name" value="ARM repeat"/>
    <property type="match status" value="1"/>
</dbReference>